<keyword evidence="1" id="KW-0812">Transmembrane</keyword>
<dbReference type="STRING" id="1449976.KALB_4898"/>
<dbReference type="AlphaFoldDB" id="W5WBY0"/>
<evidence type="ECO:0000256" key="1">
    <source>
        <dbReference type="SAM" id="Phobius"/>
    </source>
</evidence>
<proteinExistence type="predicted"/>
<sequence>MTPEWIALAPVIAAGIAVLAITIHRCYPKETP</sequence>
<feature type="transmembrane region" description="Helical" evidence="1">
    <location>
        <begin position="6"/>
        <end position="27"/>
    </location>
</feature>
<evidence type="ECO:0000313" key="3">
    <source>
        <dbReference type="Proteomes" id="UP000019225"/>
    </source>
</evidence>
<protein>
    <submittedName>
        <fullName evidence="2">Uncharacterized protein</fullName>
    </submittedName>
</protein>
<name>W5WBY0_9PSEU</name>
<keyword evidence="1" id="KW-0472">Membrane</keyword>
<reference evidence="2 3" key="1">
    <citation type="journal article" date="2014" name="BMC Genomics">
        <title>Complete genome sequence of producer of the glycopeptide antibiotic Aculeximycin Kutzneria albida DSM 43870T, a representative of minor genus of Pseudonocardiaceae.</title>
        <authorList>
            <person name="Rebets Y."/>
            <person name="Tokovenko B."/>
            <person name="Lushchyk I."/>
            <person name="Ruckert C."/>
            <person name="Zaburannyi N."/>
            <person name="Bechthold A."/>
            <person name="Kalinowski J."/>
            <person name="Luzhetskyy A."/>
        </authorList>
    </citation>
    <scope>NUCLEOTIDE SEQUENCE [LARGE SCALE GENOMIC DNA]</scope>
    <source>
        <strain evidence="2">DSM 43870</strain>
    </source>
</reference>
<dbReference type="Proteomes" id="UP000019225">
    <property type="component" value="Chromosome"/>
</dbReference>
<dbReference type="HOGENOM" id="CLU_3389944_0_0_11"/>
<organism evidence="2 3">
    <name type="scientific">Kutzneria albida DSM 43870</name>
    <dbReference type="NCBI Taxonomy" id="1449976"/>
    <lineage>
        <taxon>Bacteria</taxon>
        <taxon>Bacillati</taxon>
        <taxon>Actinomycetota</taxon>
        <taxon>Actinomycetes</taxon>
        <taxon>Pseudonocardiales</taxon>
        <taxon>Pseudonocardiaceae</taxon>
        <taxon>Kutzneria</taxon>
    </lineage>
</organism>
<evidence type="ECO:0000313" key="2">
    <source>
        <dbReference type="EMBL" id="AHH98260.1"/>
    </source>
</evidence>
<keyword evidence="1" id="KW-1133">Transmembrane helix</keyword>
<accession>W5WBY0</accession>
<keyword evidence="3" id="KW-1185">Reference proteome</keyword>
<dbReference type="EMBL" id="CP007155">
    <property type="protein sequence ID" value="AHH98260.1"/>
    <property type="molecule type" value="Genomic_DNA"/>
</dbReference>
<dbReference type="KEGG" id="kal:KALB_4898"/>
<gene>
    <name evidence="2" type="ORF">KALB_4898</name>
</gene>